<organism evidence="2 3">
    <name type="scientific">Hungatella hathewayi</name>
    <dbReference type="NCBI Taxonomy" id="154046"/>
    <lineage>
        <taxon>Bacteria</taxon>
        <taxon>Bacillati</taxon>
        <taxon>Bacillota</taxon>
        <taxon>Clostridia</taxon>
        <taxon>Lachnospirales</taxon>
        <taxon>Lachnospiraceae</taxon>
        <taxon>Hungatella</taxon>
    </lineage>
</organism>
<reference evidence="2" key="1">
    <citation type="submission" date="2022-01" db="EMBL/GenBank/DDBJ databases">
        <title>Novel bile acid biosynthetic pathways are enriched in the microbiome of centenarians.</title>
        <authorList>
            <person name="Sato Y."/>
            <person name="Atarashi K."/>
            <person name="Plichta R.D."/>
            <person name="Arai Y."/>
            <person name="Sasajima S."/>
            <person name="Kearney M.S."/>
            <person name="Suda W."/>
            <person name="Takeshita K."/>
            <person name="Sasaki T."/>
            <person name="Okamoto S."/>
            <person name="Skelly N.A."/>
            <person name="Okamura Y."/>
            <person name="Vlamakis H."/>
            <person name="Li Y."/>
            <person name="Tanoue T."/>
            <person name="Takei H."/>
            <person name="Nittono H."/>
            <person name="Narushima S."/>
            <person name="Irie J."/>
            <person name="Itoh H."/>
            <person name="Moriya K."/>
            <person name="Sugiura Y."/>
            <person name="Suematsu M."/>
            <person name="Moritoki N."/>
            <person name="Shibata S."/>
            <person name="Littman R.D."/>
            <person name="Fischbach A.M."/>
            <person name="Uwamino Y."/>
            <person name="Inoue T."/>
            <person name="Honda A."/>
            <person name="Hattori M."/>
            <person name="Murai T."/>
            <person name="Xavier J.R."/>
            <person name="Hirose N."/>
            <person name="Honda K."/>
        </authorList>
    </citation>
    <scope>NUCLEOTIDE SEQUENCE</scope>
    <source>
        <strain evidence="2">CE91-St55</strain>
    </source>
</reference>
<dbReference type="InterPro" id="IPR025150">
    <property type="entry name" value="GH123_cat"/>
</dbReference>
<protein>
    <recommendedName>
        <fullName evidence="1">Glycoside hydrolase 123 catalytic domain-containing protein</fullName>
    </recommendedName>
</protein>
<comment type="caution">
    <text evidence="2">The sequence shown here is derived from an EMBL/GenBank/DDBJ whole genome shotgun (WGS) entry which is preliminary data.</text>
</comment>
<evidence type="ECO:0000313" key="2">
    <source>
        <dbReference type="EMBL" id="GKG98875.1"/>
    </source>
</evidence>
<dbReference type="EMBL" id="BQNJ01000001">
    <property type="protein sequence ID" value="GKG98875.1"/>
    <property type="molecule type" value="Genomic_DNA"/>
</dbReference>
<name>A0AA37JC51_9FIRM</name>
<accession>A0AA37JC51</accession>
<dbReference type="Pfam" id="PF13320">
    <property type="entry name" value="GH123_cat"/>
    <property type="match status" value="1"/>
</dbReference>
<sequence length="552" mass="62854">MRRDKNYQIKLMSALTKVWPGQEPEEDPCCSIFTMLRGETFSFVAAYTCGGEGNSAAVVRVESPVEQYCRIREIVPVPSIRPVNSRVDSNYLCTRPGMYPDLLTEPAGGCVTFTPGQFKSLWIDVEIPENGPYGKFPFAVVFVSPEGEELCRRETSIQVYQTVLGPQRLIHTEWFHGDCLADYYRVPVFSEEHWKIMENFIAAAAARGCNMILTPQFTPPLDTAPGGDRTTIQLVGVNVLPDGSYEFDFARLERWVTMCLSCGMVYFEMSHLFTQWGAVHPPKIMAEENGKEIKLFGWEDPAVGGRYTRFLEAYLPKLTEKLRELGIAAVTRFHISDEPEPQHLLSYKQARESVAPYLKDFVIMDAVSSLDICREGEIDCPVCSSDHIESFLEAGVTPLWSYYCTAQDFLVSNRFMAMPSARCRIYGAQIFRYAMEGILHWGYNFYNSQYSLTKLDPYRSTDADGAFPSGDSFLVYPGADGKPEESVRMMVMCHTMQDVRAMEQLAEKKGRAYVISMLEEDLAEPITFKQYPKSEFWMIQMRNRINRELEEA</sequence>
<feature type="domain" description="Glycoside hydrolase 123 catalytic" evidence="1">
    <location>
        <begin position="174"/>
        <end position="503"/>
    </location>
</feature>
<gene>
    <name evidence="2" type="ORF">CE91St55_08570</name>
</gene>
<evidence type="ECO:0000313" key="3">
    <source>
        <dbReference type="Proteomes" id="UP001055091"/>
    </source>
</evidence>
<evidence type="ECO:0000259" key="1">
    <source>
        <dbReference type="Pfam" id="PF13320"/>
    </source>
</evidence>
<dbReference type="Proteomes" id="UP001055091">
    <property type="component" value="Unassembled WGS sequence"/>
</dbReference>
<proteinExistence type="predicted"/>
<dbReference type="AlphaFoldDB" id="A0AA37JC51"/>
<dbReference type="RefSeq" id="WP_022031538.1">
    <property type="nucleotide sequence ID" value="NZ_BQNJ01000001.1"/>
</dbReference>